<reference evidence="6" key="1">
    <citation type="submission" date="2025-08" db="UniProtKB">
        <authorList>
            <consortium name="RefSeq"/>
        </authorList>
    </citation>
    <scope>IDENTIFICATION</scope>
</reference>
<accession>A0ABM1K864</accession>
<feature type="region of interest" description="Disordered" evidence="3">
    <location>
        <begin position="529"/>
        <end position="560"/>
    </location>
</feature>
<organism evidence="5 6">
    <name type="scientific">Gekko japonicus</name>
    <name type="common">Schlegel's Japanese gecko</name>
    <dbReference type="NCBI Taxonomy" id="146911"/>
    <lineage>
        <taxon>Eukaryota</taxon>
        <taxon>Metazoa</taxon>
        <taxon>Chordata</taxon>
        <taxon>Craniata</taxon>
        <taxon>Vertebrata</taxon>
        <taxon>Euteleostomi</taxon>
        <taxon>Lepidosauria</taxon>
        <taxon>Squamata</taxon>
        <taxon>Bifurcata</taxon>
        <taxon>Gekkota</taxon>
        <taxon>Gekkonidae</taxon>
        <taxon>Gekkoninae</taxon>
        <taxon>Gekko</taxon>
    </lineage>
</organism>
<name>A0ABM1K864_GEKJA</name>
<dbReference type="Pfam" id="PF21773">
    <property type="entry name" value="ODAD1_CC"/>
    <property type="match status" value="1"/>
</dbReference>
<evidence type="ECO:0000256" key="3">
    <source>
        <dbReference type="SAM" id="MobiDB-lite"/>
    </source>
</evidence>
<keyword evidence="1 2" id="KW-0175">Coiled coil</keyword>
<feature type="domain" description="ODAD1 central coiled coil region" evidence="4">
    <location>
        <begin position="148"/>
        <end position="430"/>
    </location>
</feature>
<feature type="region of interest" description="Disordered" evidence="3">
    <location>
        <begin position="486"/>
        <end position="514"/>
    </location>
</feature>
<dbReference type="InterPro" id="IPR051876">
    <property type="entry name" value="ODA-DC/CCD"/>
</dbReference>
<keyword evidence="5" id="KW-1185">Reference proteome</keyword>
<evidence type="ECO:0000313" key="5">
    <source>
        <dbReference type="Proteomes" id="UP000694871"/>
    </source>
</evidence>
<proteinExistence type="predicted"/>
<evidence type="ECO:0000313" key="6">
    <source>
        <dbReference type="RefSeq" id="XP_015269901.1"/>
    </source>
</evidence>
<feature type="coiled-coil region" evidence="2">
    <location>
        <begin position="337"/>
        <end position="396"/>
    </location>
</feature>
<feature type="coiled-coil region" evidence="2">
    <location>
        <begin position="179"/>
        <end position="259"/>
    </location>
</feature>
<sequence length="560" mass="65134">MPFFKSASSLRSDSSDLDTDGLAESELAKLQRQFRLLEGDRHAYTLESKETIRKQMLEVKRLEKENEQLLRRQAVAESRTNRQRGKDQADSLRALLGRRDDVEQQIMEEKKRIALLDREIQSWEKRLAVQNKEVGSGHLIQQQKIHLQKRVQTLENPCFQATSQFSSQLVVNSQLREDLEILQIGHDRFEQLYKHLEKELLGSRRNIGAMISTSSAAYDARDEAQNRMSQLQDKMGKDLRQYESELRELNRILEHDRRMDEFLTVKLQERQFTEEALKAKEKQEQERRRRGPEEELIDSYQDASEQLLQLTGTSSLDDGLEKFIAEEERNFAQFNYVNEQNNQLEQIREQIAELNHEIEKLQAREAQAEAELQLQLQEVERQQEAAVNEAKQIELLLKAQTKIWEMFKSEIESLFGKLHCDHSVLDKILGGSTAARDENIAIYMGLIEQKINELLAMYSYVRAEQQNKPFDTLETVQLILGQKPVPSSRRMSVRPPTTGPSHEGVIEEEERPLTHTELKEKVLKEILSNPEIPFQRRNTQPDIASARGRRSGFKKPQHAS</sequence>
<dbReference type="PANTHER" id="PTHR21694:SF35">
    <property type="entry name" value="OUTER DYNEIN ARM-DOCKING COMPLEX SUBUNIT 1"/>
    <property type="match status" value="1"/>
</dbReference>
<feature type="coiled-coil region" evidence="2">
    <location>
        <begin position="52"/>
        <end position="133"/>
    </location>
</feature>
<evidence type="ECO:0000259" key="4">
    <source>
        <dbReference type="Pfam" id="PF21773"/>
    </source>
</evidence>
<dbReference type="RefSeq" id="XP_015269901.1">
    <property type="nucleotide sequence ID" value="XM_015414415.1"/>
</dbReference>
<protein>
    <submittedName>
        <fullName evidence="6">Coiled-coil domain-containing protein 114</fullName>
    </submittedName>
</protein>
<dbReference type="GeneID" id="107113148"/>
<evidence type="ECO:0000256" key="1">
    <source>
        <dbReference type="ARBA" id="ARBA00023054"/>
    </source>
</evidence>
<feature type="compositionally biased region" description="Basic residues" evidence="3">
    <location>
        <begin position="547"/>
        <end position="560"/>
    </location>
</feature>
<dbReference type="Proteomes" id="UP000694871">
    <property type="component" value="Unplaced"/>
</dbReference>
<gene>
    <name evidence="6" type="primary">CCDC114</name>
</gene>
<dbReference type="InterPro" id="IPR049258">
    <property type="entry name" value="ODAD1_CC"/>
</dbReference>
<evidence type="ECO:0000256" key="2">
    <source>
        <dbReference type="SAM" id="Coils"/>
    </source>
</evidence>
<dbReference type="PANTHER" id="PTHR21694">
    <property type="entry name" value="COILED-COIL DOMAIN-CONTAINING PROTEIN 63"/>
    <property type="match status" value="1"/>
</dbReference>